<feature type="domain" description="HTH marR-type" evidence="4">
    <location>
        <begin position="170"/>
        <end position="302"/>
    </location>
</feature>
<dbReference type="PROSITE" id="PS01117">
    <property type="entry name" value="HTH_MARR_1"/>
    <property type="match status" value="1"/>
</dbReference>
<reference evidence="5 6" key="1">
    <citation type="submission" date="2017-06" db="EMBL/GenBank/DDBJ databases">
        <authorList>
            <person name="Kim H.J."/>
            <person name="Triplett B.A."/>
        </authorList>
    </citation>
    <scope>NUCLEOTIDE SEQUENCE [LARGE SCALE GENOMIC DNA]</scope>
    <source>
        <strain evidence="5 6">CGMCC 4.2132</strain>
    </source>
</reference>
<proteinExistence type="predicted"/>
<evidence type="ECO:0000313" key="6">
    <source>
        <dbReference type="Proteomes" id="UP000198282"/>
    </source>
</evidence>
<keyword evidence="1" id="KW-0805">Transcription regulation</keyword>
<sequence length="302" mass="33962">MNCYINFLTIDSLGEVGPVPDQWEGRVDEESGPLHETIGHLLRRVFTGITAEAMRDGAQSRDFVVLDILADEDAPSQQDLAHRLGINRTIMVKLLDRLQQAGYVTRTRNPANRRTYVLSVTDEGRAALKDMRQAVADRDAQLTAPLTPPERHRLIELIGRLVANDEQSTISSAEHLIAQAHYRLRRLGDHRLEDYGLRTRHFGLLPALELLGPCPQQQLARYLHLTEPATASLVEELVQAGLVLRGQDPHDRRRYALELTDLGRARIPAVRDAMRGVEHDIEEILGPEGTRDLRTLLTTLLP</sequence>
<dbReference type="Pfam" id="PF12802">
    <property type="entry name" value="MarR_2"/>
    <property type="match status" value="1"/>
</dbReference>
<dbReference type="Gene3D" id="1.10.10.10">
    <property type="entry name" value="Winged helix-like DNA-binding domain superfamily/Winged helix DNA-binding domain"/>
    <property type="match status" value="2"/>
</dbReference>
<dbReference type="SUPFAM" id="SSF46785">
    <property type="entry name" value="Winged helix' DNA-binding domain"/>
    <property type="match status" value="2"/>
</dbReference>
<dbReference type="AlphaFoldDB" id="A0A239P4T1"/>
<dbReference type="InterPro" id="IPR039422">
    <property type="entry name" value="MarR/SlyA-like"/>
</dbReference>
<evidence type="ECO:0000256" key="2">
    <source>
        <dbReference type="ARBA" id="ARBA00023125"/>
    </source>
</evidence>
<dbReference type="InterPro" id="IPR000835">
    <property type="entry name" value="HTH_MarR-typ"/>
</dbReference>
<dbReference type="PANTHER" id="PTHR33164:SF89">
    <property type="entry name" value="MARR FAMILY REGULATORY PROTEIN"/>
    <property type="match status" value="1"/>
</dbReference>
<dbReference type="GO" id="GO:0006950">
    <property type="term" value="P:response to stress"/>
    <property type="evidence" value="ECO:0007669"/>
    <property type="project" value="TreeGrafter"/>
</dbReference>
<dbReference type="EMBL" id="FZOD01000087">
    <property type="protein sequence ID" value="SNT62050.1"/>
    <property type="molecule type" value="Genomic_DNA"/>
</dbReference>
<name>A0A239P4T1_9ACTN</name>
<dbReference type="Proteomes" id="UP000198282">
    <property type="component" value="Unassembled WGS sequence"/>
</dbReference>
<organism evidence="5 6">
    <name type="scientific">Streptosporangium subroseum</name>
    <dbReference type="NCBI Taxonomy" id="106412"/>
    <lineage>
        <taxon>Bacteria</taxon>
        <taxon>Bacillati</taxon>
        <taxon>Actinomycetota</taxon>
        <taxon>Actinomycetes</taxon>
        <taxon>Streptosporangiales</taxon>
        <taxon>Streptosporangiaceae</taxon>
        <taxon>Streptosporangium</taxon>
    </lineage>
</organism>
<dbReference type="Pfam" id="PF01047">
    <property type="entry name" value="MarR"/>
    <property type="match status" value="1"/>
</dbReference>
<dbReference type="SMART" id="SM00347">
    <property type="entry name" value="HTH_MARR"/>
    <property type="match status" value="2"/>
</dbReference>
<keyword evidence="2 5" id="KW-0238">DNA-binding</keyword>
<evidence type="ECO:0000259" key="4">
    <source>
        <dbReference type="PROSITE" id="PS50995"/>
    </source>
</evidence>
<accession>A0A239P4T1</accession>
<feature type="domain" description="HTH marR-type" evidence="4">
    <location>
        <begin position="35"/>
        <end position="163"/>
    </location>
</feature>
<gene>
    <name evidence="5" type="ORF">SAMN05216276_108720</name>
</gene>
<dbReference type="GO" id="GO:0003677">
    <property type="term" value="F:DNA binding"/>
    <property type="evidence" value="ECO:0007669"/>
    <property type="project" value="UniProtKB-KW"/>
</dbReference>
<dbReference type="PANTHER" id="PTHR33164">
    <property type="entry name" value="TRANSCRIPTIONAL REGULATOR, MARR FAMILY"/>
    <property type="match status" value="1"/>
</dbReference>
<evidence type="ECO:0000313" key="5">
    <source>
        <dbReference type="EMBL" id="SNT62050.1"/>
    </source>
</evidence>
<dbReference type="InterPro" id="IPR036388">
    <property type="entry name" value="WH-like_DNA-bd_sf"/>
</dbReference>
<protein>
    <submittedName>
        <fullName evidence="5">DNA-binding transcriptional regulator, MarR family</fullName>
    </submittedName>
</protein>
<dbReference type="PRINTS" id="PR00598">
    <property type="entry name" value="HTHMARR"/>
</dbReference>
<dbReference type="GO" id="GO:0003700">
    <property type="term" value="F:DNA-binding transcription factor activity"/>
    <property type="evidence" value="ECO:0007669"/>
    <property type="project" value="InterPro"/>
</dbReference>
<keyword evidence="6" id="KW-1185">Reference proteome</keyword>
<keyword evidence="3" id="KW-0804">Transcription</keyword>
<dbReference type="InterPro" id="IPR023187">
    <property type="entry name" value="Tscrpt_reg_MarR-type_CS"/>
</dbReference>
<dbReference type="PROSITE" id="PS50995">
    <property type="entry name" value="HTH_MARR_2"/>
    <property type="match status" value="2"/>
</dbReference>
<dbReference type="InterPro" id="IPR036390">
    <property type="entry name" value="WH_DNA-bd_sf"/>
</dbReference>
<evidence type="ECO:0000256" key="3">
    <source>
        <dbReference type="ARBA" id="ARBA00023163"/>
    </source>
</evidence>
<evidence type="ECO:0000256" key="1">
    <source>
        <dbReference type="ARBA" id="ARBA00023015"/>
    </source>
</evidence>